<dbReference type="AlphaFoldDB" id="A0A9K3P1G8"/>
<keyword evidence="2" id="KW-0808">Transferase</keyword>
<proteinExistence type="predicted"/>
<evidence type="ECO:0000313" key="3">
    <source>
        <dbReference type="Proteomes" id="UP000215914"/>
    </source>
</evidence>
<evidence type="ECO:0000313" key="2">
    <source>
        <dbReference type="EMBL" id="KAF5818858.1"/>
    </source>
</evidence>
<comment type="caution">
    <text evidence="2">The sequence shown here is derived from an EMBL/GenBank/DDBJ whole genome shotgun (WGS) entry which is preliminary data.</text>
</comment>
<keyword evidence="1" id="KW-0812">Transmembrane</keyword>
<dbReference type="Gramene" id="mRNA:HanXRQr2_Chr02g0070911">
    <property type="protein sequence ID" value="mRNA:HanXRQr2_Chr02g0070911"/>
    <property type="gene ID" value="HanXRQr2_Chr02g0070911"/>
</dbReference>
<feature type="transmembrane region" description="Helical" evidence="1">
    <location>
        <begin position="36"/>
        <end position="54"/>
    </location>
</feature>
<accession>A0A9K3P1G8</accession>
<evidence type="ECO:0000256" key="1">
    <source>
        <dbReference type="SAM" id="Phobius"/>
    </source>
</evidence>
<protein>
    <submittedName>
        <fullName evidence="2">3-deoxy-manno-octulosonate cytidylyltransferase</fullName>
        <ecNumber evidence="2">2.7.7.38</ecNumber>
    </submittedName>
</protein>
<dbReference type="EC" id="2.7.7.38" evidence="2"/>
<reference evidence="2" key="1">
    <citation type="journal article" date="2017" name="Nature">
        <title>The sunflower genome provides insights into oil metabolism, flowering and Asterid evolution.</title>
        <authorList>
            <person name="Badouin H."/>
            <person name="Gouzy J."/>
            <person name="Grassa C.J."/>
            <person name="Murat F."/>
            <person name="Staton S.E."/>
            <person name="Cottret L."/>
            <person name="Lelandais-Briere C."/>
            <person name="Owens G.L."/>
            <person name="Carrere S."/>
            <person name="Mayjonade B."/>
            <person name="Legrand L."/>
            <person name="Gill N."/>
            <person name="Kane N.C."/>
            <person name="Bowers J.E."/>
            <person name="Hubner S."/>
            <person name="Bellec A."/>
            <person name="Berard A."/>
            <person name="Berges H."/>
            <person name="Blanchet N."/>
            <person name="Boniface M.C."/>
            <person name="Brunel D."/>
            <person name="Catrice O."/>
            <person name="Chaidir N."/>
            <person name="Claudel C."/>
            <person name="Donnadieu C."/>
            <person name="Faraut T."/>
            <person name="Fievet G."/>
            <person name="Helmstetter N."/>
            <person name="King M."/>
            <person name="Knapp S.J."/>
            <person name="Lai Z."/>
            <person name="Le Paslier M.C."/>
            <person name="Lippi Y."/>
            <person name="Lorenzon L."/>
            <person name="Mandel J.R."/>
            <person name="Marage G."/>
            <person name="Marchand G."/>
            <person name="Marquand E."/>
            <person name="Bret-Mestries E."/>
            <person name="Morien E."/>
            <person name="Nambeesan S."/>
            <person name="Nguyen T."/>
            <person name="Pegot-Espagnet P."/>
            <person name="Pouilly N."/>
            <person name="Raftis F."/>
            <person name="Sallet E."/>
            <person name="Schiex T."/>
            <person name="Thomas J."/>
            <person name="Vandecasteele C."/>
            <person name="Vares D."/>
            <person name="Vear F."/>
            <person name="Vautrin S."/>
            <person name="Crespi M."/>
            <person name="Mangin B."/>
            <person name="Burke J.M."/>
            <person name="Salse J."/>
            <person name="Munos S."/>
            <person name="Vincourt P."/>
            <person name="Rieseberg L.H."/>
            <person name="Langlade N.B."/>
        </authorList>
    </citation>
    <scope>NUCLEOTIDE SEQUENCE</scope>
    <source>
        <tissue evidence="2">Leaves</tissue>
    </source>
</reference>
<name>A0A9K3P1G8_HELAN</name>
<dbReference type="EMBL" id="MNCJ02000317">
    <property type="protein sequence ID" value="KAF5818858.1"/>
    <property type="molecule type" value="Genomic_DNA"/>
</dbReference>
<gene>
    <name evidence="2" type="ORF">HanXRQr2_Chr02g0070911</name>
</gene>
<keyword evidence="2" id="KW-0548">Nucleotidyltransferase</keyword>
<keyword evidence="1" id="KW-1133">Transmembrane helix</keyword>
<organism evidence="2 3">
    <name type="scientific">Helianthus annuus</name>
    <name type="common">Common sunflower</name>
    <dbReference type="NCBI Taxonomy" id="4232"/>
    <lineage>
        <taxon>Eukaryota</taxon>
        <taxon>Viridiplantae</taxon>
        <taxon>Streptophyta</taxon>
        <taxon>Embryophyta</taxon>
        <taxon>Tracheophyta</taxon>
        <taxon>Spermatophyta</taxon>
        <taxon>Magnoliopsida</taxon>
        <taxon>eudicotyledons</taxon>
        <taxon>Gunneridae</taxon>
        <taxon>Pentapetalae</taxon>
        <taxon>asterids</taxon>
        <taxon>campanulids</taxon>
        <taxon>Asterales</taxon>
        <taxon>Asteraceae</taxon>
        <taxon>Asteroideae</taxon>
        <taxon>Heliantheae alliance</taxon>
        <taxon>Heliantheae</taxon>
        <taxon>Helianthus</taxon>
    </lineage>
</organism>
<reference evidence="2" key="2">
    <citation type="submission" date="2020-06" db="EMBL/GenBank/DDBJ databases">
        <title>Helianthus annuus Genome sequencing and assembly Release 2.</title>
        <authorList>
            <person name="Gouzy J."/>
            <person name="Langlade N."/>
            <person name="Munos S."/>
        </authorList>
    </citation>
    <scope>NUCLEOTIDE SEQUENCE</scope>
    <source>
        <tissue evidence="2">Leaves</tissue>
    </source>
</reference>
<sequence length="57" mass="6431">MSHFVPADDGKFAECCCGFGADMIMTAESCRNSVRLYYLIHLVYMSTTLIYGQIVTR</sequence>
<dbReference type="Proteomes" id="UP000215914">
    <property type="component" value="Unassembled WGS sequence"/>
</dbReference>
<keyword evidence="1" id="KW-0472">Membrane</keyword>
<keyword evidence="3" id="KW-1185">Reference proteome</keyword>
<dbReference type="GO" id="GO:0008690">
    <property type="term" value="F:3-deoxy-manno-octulosonate cytidylyltransferase activity"/>
    <property type="evidence" value="ECO:0007669"/>
    <property type="project" value="UniProtKB-EC"/>
</dbReference>